<evidence type="ECO:0000256" key="1">
    <source>
        <dbReference type="SAM" id="Phobius"/>
    </source>
</evidence>
<dbReference type="InterPro" id="IPR025646">
    <property type="entry name" value="DUF4350"/>
</dbReference>
<sequence>MPVRGRTGAGRVVGDGTTSASRARSRWHRWRWVLALAGLVGIVAVAAALPEPRTSEVVLAPNNPAARGARAVAQILEHEGVDITYVRTSAEATDAAVAGSTLLITGSYLLGVDQIDALAATDADLVLLNPDPLLLGAVTDAAETSLVPPSTVPERRTAECTDPDAVAAEAISAAGGGYFATSDTATVCFPGADQAAGSAYLVVDGARRVVALGDPTVLTNASLTEEGNAALALRMLGRTSQLTWYVPSPADFGQAAAATGPGLGDLLPPWAGAVGLQLLLAAGVAGLWRGRRLGRLVTEPLPVTVRAAETTRGRG</sequence>
<keyword evidence="4" id="KW-1185">Reference proteome</keyword>
<organism evidence="3 4">
    <name type="scientific">Pengzhenrongella frigida</name>
    <dbReference type="NCBI Taxonomy" id="1259133"/>
    <lineage>
        <taxon>Bacteria</taxon>
        <taxon>Bacillati</taxon>
        <taxon>Actinomycetota</taxon>
        <taxon>Actinomycetes</taxon>
        <taxon>Micrococcales</taxon>
        <taxon>Pengzhenrongella</taxon>
    </lineage>
</organism>
<keyword evidence="1" id="KW-0812">Transmembrane</keyword>
<dbReference type="EMBL" id="SDWW01000125">
    <property type="protein sequence ID" value="RYV49286.1"/>
    <property type="molecule type" value="Genomic_DNA"/>
</dbReference>
<dbReference type="RefSeq" id="WP_130104359.1">
    <property type="nucleotide sequence ID" value="NZ_SDWW01000125.1"/>
</dbReference>
<dbReference type="OrthoDB" id="5241668at2"/>
<protein>
    <submittedName>
        <fullName evidence="3">DUF4350 domain-containing protein</fullName>
    </submittedName>
</protein>
<evidence type="ECO:0000313" key="3">
    <source>
        <dbReference type="EMBL" id="RYV49286.1"/>
    </source>
</evidence>
<feature type="domain" description="DUF4350" evidence="2">
    <location>
        <begin position="61"/>
        <end position="236"/>
    </location>
</feature>
<evidence type="ECO:0000259" key="2">
    <source>
        <dbReference type="Pfam" id="PF14258"/>
    </source>
</evidence>
<gene>
    <name evidence="3" type="ORF">EUA98_19620</name>
</gene>
<evidence type="ECO:0000313" key="4">
    <source>
        <dbReference type="Proteomes" id="UP000293764"/>
    </source>
</evidence>
<accession>A0A4Q5MUQ3</accession>
<feature type="transmembrane region" description="Helical" evidence="1">
    <location>
        <begin position="32"/>
        <end position="49"/>
    </location>
</feature>
<feature type="non-terminal residue" evidence="3">
    <location>
        <position position="315"/>
    </location>
</feature>
<name>A0A4Q5MUQ3_9MICO</name>
<keyword evidence="1" id="KW-1133">Transmembrane helix</keyword>
<dbReference type="AlphaFoldDB" id="A0A4Q5MUQ3"/>
<proteinExistence type="predicted"/>
<dbReference type="Proteomes" id="UP000293764">
    <property type="component" value="Unassembled WGS sequence"/>
</dbReference>
<keyword evidence="1" id="KW-0472">Membrane</keyword>
<reference evidence="3 4" key="1">
    <citation type="submission" date="2019-01" db="EMBL/GenBank/DDBJ databases">
        <title>Novel species of Cellulomonas.</title>
        <authorList>
            <person name="Liu Q."/>
            <person name="Xin Y.-H."/>
        </authorList>
    </citation>
    <scope>NUCLEOTIDE SEQUENCE [LARGE SCALE GENOMIC DNA]</scope>
    <source>
        <strain evidence="3 4">HLT2-17</strain>
    </source>
</reference>
<dbReference type="Pfam" id="PF14258">
    <property type="entry name" value="DUF4350"/>
    <property type="match status" value="1"/>
</dbReference>
<feature type="transmembrane region" description="Helical" evidence="1">
    <location>
        <begin position="270"/>
        <end position="288"/>
    </location>
</feature>
<comment type="caution">
    <text evidence="3">The sequence shown here is derived from an EMBL/GenBank/DDBJ whole genome shotgun (WGS) entry which is preliminary data.</text>
</comment>